<gene>
    <name evidence="1" type="ORF">PV367_14200</name>
</gene>
<evidence type="ECO:0000313" key="2">
    <source>
        <dbReference type="Proteomes" id="UP001273589"/>
    </source>
</evidence>
<dbReference type="Proteomes" id="UP001273589">
    <property type="component" value="Unassembled WGS sequence"/>
</dbReference>
<name>A0AAJ2PP61_9ACTN</name>
<comment type="caution">
    <text evidence="1">The sequence shown here is derived from an EMBL/GenBank/DDBJ whole genome shotgun (WGS) entry which is preliminary data.</text>
</comment>
<organism evidence="1 2">
    <name type="scientific">Streptomyces europaeiscabiei</name>
    <dbReference type="NCBI Taxonomy" id="146819"/>
    <lineage>
        <taxon>Bacteria</taxon>
        <taxon>Bacillati</taxon>
        <taxon>Actinomycetota</taxon>
        <taxon>Actinomycetes</taxon>
        <taxon>Kitasatosporales</taxon>
        <taxon>Streptomycetaceae</taxon>
        <taxon>Streptomyces</taxon>
    </lineage>
</organism>
<reference evidence="1" key="1">
    <citation type="journal article" date="2023" name="Microb. Genom.">
        <title>Mesoterricola silvestris gen. nov., sp. nov., Mesoterricola sediminis sp. nov., Geothrix oryzae sp. nov., Geothrix edaphica sp. nov., Geothrix rubra sp. nov., and Geothrix limicola sp. nov., six novel members of Acidobacteriota isolated from soils.</title>
        <authorList>
            <person name="Weisberg A.J."/>
            <person name="Pearce E."/>
            <person name="Kramer C.G."/>
            <person name="Chang J.H."/>
            <person name="Clarke C.R."/>
        </authorList>
    </citation>
    <scope>NUCLEOTIDE SEQUENCE</scope>
    <source>
        <strain evidence="1">ND06-05F</strain>
    </source>
</reference>
<dbReference type="AlphaFoldDB" id="A0AAJ2PP61"/>
<protein>
    <submittedName>
        <fullName evidence="1">Uncharacterized protein</fullName>
    </submittedName>
</protein>
<dbReference type="RefSeq" id="WP_319691818.1">
    <property type="nucleotide sequence ID" value="NZ_JARAWN010000067.1"/>
</dbReference>
<evidence type="ECO:0000313" key="1">
    <source>
        <dbReference type="EMBL" id="MDX3130912.1"/>
    </source>
</evidence>
<sequence length="116" mass="12998">MTQKTRDAIAVCDAVAPVTRGVFLTEAEGRLDVVVSPPAARSPAYGPRRLFALEPGQRGCWRFNGHFTPDGCSCHSHHWWYEKWVVNIAYVSGTPPTNLFTQCEPTHAVDNRVRLF</sequence>
<dbReference type="EMBL" id="JARAWN010000067">
    <property type="protein sequence ID" value="MDX3130912.1"/>
    <property type="molecule type" value="Genomic_DNA"/>
</dbReference>
<proteinExistence type="predicted"/>
<accession>A0AAJ2PP61</accession>